<dbReference type="Proteomes" id="UP000054018">
    <property type="component" value="Unassembled WGS sequence"/>
</dbReference>
<proteinExistence type="predicted"/>
<reference evidence="1 2" key="1">
    <citation type="submission" date="2014-04" db="EMBL/GenBank/DDBJ databases">
        <authorList>
            <consortium name="DOE Joint Genome Institute"/>
            <person name="Kuo A."/>
            <person name="Kohler A."/>
            <person name="Costa M.D."/>
            <person name="Nagy L.G."/>
            <person name="Floudas D."/>
            <person name="Copeland A."/>
            <person name="Barry K.W."/>
            <person name="Cichocki N."/>
            <person name="Veneault-Fourrey C."/>
            <person name="LaButti K."/>
            <person name="Lindquist E.A."/>
            <person name="Lipzen A."/>
            <person name="Lundell T."/>
            <person name="Morin E."/>
            <person name="Murat C."/>
            <person name="Sun H."/>
            <person name="Tunlid A."/>
            <person name="Henrissat B."/>
            <person name="Grigoriev I.V."/>
            <person name="Hibbett D.S."/>
            <person name="Martin F."/>
            <person name="Nordberg H.P."/>
            <person name="Cantor M.N."/>
            <person name="Hua S.X."/>
        </authorList>
    </citation>
    <scope>NUCLEOTIDE SEQUENCE [LARGE SCALE GENOMIC DNA]</scope>
    <source>
        <strain evidence="1 2">441</strain>
    </source>
</reference>
<accession>A0A0C9YGX9</accession>
<protein>
    <submittedName>
        <fullName evidence="1">Uncharacterized protein</fullName>
    </submittedName>
</protein>
<reference evidence="2" key="2">
    <citation type="submission" date="2015-01" db="EMBL/GenBank/DDBJ databases">
        <title>Evolutionary Origins and Diversification of the Mycorrhizal Mutualists.</title>
        <authorList>
            <consortium name="DOE Joint Genome Institute"/>
            <consortium name="Mycorrhizal Genomics Consortium"/>
            <person name="Kohler A."/>
            <person name="Kuo A."/>
            <person name="Nagy L.G."/>
            <person name="Floudas D."/>
            <person name="Copeland A."/>
            <person name="Barry K.W."/>
            <person name="Cichocki N."/>
            <person name="Veneault-Fourrey C."/>
            <person name="LaButti K."/>
            <person name="Lindquist E.A."/>
            <person name="Lipzen A."/>
            <person name="Lundell T."/>
            <person name="Morin E."/>
            <person name="Murat C."/>
            <person name="Riley R."/>
            <person name="Ohm R."/>
            <person name="Sun H."/>
            <person name="Tunlid A."/>
            <person name="Henrissat B."/>
            <person name="Grigoriev I.V."/>
            <person name="Hibbett D.S."/>
            <person name="Martin F."/>
        </authorList>
    </citation>
    <scope>NUCLEOTIDE SEQUENCE [LARGE SCALE GENOMIC DNA]</scope>
    <source>
        <strain evidence="2">441</strain>
    </source>
</reference>
<dbReference type="AlphaFoldDB" id="A0A0C9YGX9"/>
<keyword evidence="2" id="KW-1185">Reference proteome</keyword>
<dbReference type="EMBL" id="KN833873">
    <property type="protein sequence ID" value="KIK15881.1"/>
    <property type="molecule type" value="Genomic_DNA"/>
</dbReference>
<name>A0A0C9YGX9_9AGAM</name>
<sequence length="118" mass="13456">MQGVSWPKTSGPIFHRSTVHQLPIHQPDCFQSTTLASANRAVVSAYLRYVTLSHRQSEDDPSMRVLRAARRIEYARKSHSQKYPSLPFHRCSPGGLFMELERQCIPHYGHLSLTLTPV</sequence>
<evidence type="ECO:0000313" key="2">
    <source>
        <dbReference type="Proteomes" id="UP000054018"/>
    </source>
</evidence>
<dbReference type="HOGENOM" id="CLU_2074087_0_0_1"/>
<organism evidence="1 2">
    <name type="scientific">Pisolithus microcarpus 441</name>
    <dbReference type="NCBI Taxonomy" id="765257"/>
    <lineage>
        <taxon>Eukaryota</taxon>
        <taxon>Fungi</taxon>
        <taxon>Dikarya</taxon>
        <taxon>Basidiomycota</taxon>
        <taxon>Agaricomycotina</taxon>
        <taxon>Agaricomycetes</taxon>
        <taxon>Agaricomycetidae</taxon>
        <taxon>Boletales</taxon>
        <taxon>Sclerodermatineae</taxon>
        <taxon>Pisolithaceae</taxon>
        <taxon>Pisolithus</taxon>
    </lineage>
</organism>
<evidence type="ECO:0000313" key="1">
    <source>
        <dbReference type="EMBL" id="KIK15881.1"/>
    </source>
</evidence>
<gene>
    <name evidence="1" type="ORF">PISMIDRAFT_282879</name>
</gene>